<dbReference type="InterPro" id="IPR027417">
    <property type="entry name" value="P-loop_NTPase"/>
</dbReference>
<keyword evidence="3 11" id="KW-0378">Hydrolase</keyword>
<evidence type="ECO:0000256" key="10">
    <source>
        <dbReference type="ARBA" id="ARBA00048988"/>
    </source>
</evidence>
<dbReference type="RefSeq" id="WP_100667596.1">
    <property type="nucleotide sequence ID" value="NZ_CP024955.1"/>
</dbReference>
<dbReference type="SUPFAM" id="SSF52540">
    <property type="entry name" value="P-loop containing nucleoside triphosphate hydrolases"/>
    <property type="match status" value="1"/>
</dbReference>
<dbReference type="GO" id="GO:0005829">
    <property type="term" value="C:cytosol"/>
    <property type="evidence" value="ECO:0007669"/>
    <property type="project" value="TreeGrafter"/>
</dbReference>
<evidence type="ECO:0000256" key="11">
    <source>
        <dbReference type="PROSITE-ProRule" id="PRU00560"/>
    </source>
</evidence>
<evidence type="ECO:0000256" key="2">
    <source>
        <dbReference type="ARBA" id="ARBA00022741"/>
    </source>
</evidence>
<dbReference type="OrthoDB" id="9810135at2"/>
<accession>A0A2K8N629</accession>
<comment type="catalytic activity">
    <reaction evidence="10">
        <text>ATP + H2O = ADP + phosphate + H(+)</text>
        <dbReference type="Rhea" id="RHEA:13065"/>
        <dbReference type="ChEBI" id="CHEBI:15377"/>
        <dbReference type="ChEBI" id="CHEBI:15378"/>
        <dbReference type="ChEBI" id="CHEBI:30616"/>
        <dbReference type="ChEBI" id="CHEBI:43474"/>
        <dbReference type="ChEBI" id="CHEBI:456216"/>
        <dbReference type="EC" id="5.6.2.4"/>
    </reaction>
</comment>
<dbReference type="EC" id="5.6.2.4" evidence="9"/>
<keyword evidence="2 11" id="KW-0547">Nucleotide-binding</keyword>
<dbReference type="CDD" id="cd17932">
    <property type="entry name" value="DEXQc_UvrD"/>
    <property type="match status" value="1"/>
</dbReference>
<dbReference type="GO" id="GO:0043138">
    <property type="term" value="F:3'-5' DNA helicase activity"/>
    <property type="evidence" value="ECO:0007669"/>
    <property type="project" value="UniProtKB-EC"/>
</dbReference>
<reference evidence="14" key="1">
    <citation type="submission" date="2017-11" db="EMBL/GenBank/DDBJ databases">
        <title>Complete Genome Sequence of Kyrpidia sp. Strain EA-1, a thermophilic, hydrogen-oxidizing Bacterium, isolated from the Azores.</title>
        <authorList>
            <person name="Reiner J.E."/>
            <person name="Lapp C.J."/>
            <person name="Bunk B."/>
            <person name="Gescher J."/>
        </authorList>
    </citation>
    <scope>NUCLEOTIDE SEQUENCE [LARGE SCALE GENOMIC DNA]</scope>
    <source>
        <strain evidence="14">EA-1</strain>
    </source>
</reference>
<dbReference type="GO" id="GO:0005524">
    <property type="term" value="F:ATP binding"/>
    <property type="evidence" value="ECO:0007669"/>
    <property type="project" value="UniProtKB-UniRule"/>
</dbReference>
<dbReference type="KEGG" id="kyr:CVV65_07470"/>
<evidence type="ECO:0000256" key="3">
    <source>
        <dbReference type="ARBA" id="ARBA00022801"/>
    </source>
</evidence>
<name>A0A2K8N629_9BACL</name>
<comment type="catalytic activity">
    <reaction evidence="8">
        <text>Couples ATP hydrolysis with the unwinding of duplex DNA by translocating in the 3'-5' direction.</text>
        <dbReference type="EC" id="5.6.2.4"/>
    </reaction>
</comment>
<evidence type="ECO:0000256" key="7">
    <source>
        <dbReference type="ARBA" id="ARBA00023235"/>
    </source>
</evidence>
<evidence type="ECO:0000256" key="9">
    <source>
        <dbReference type="ARBA" id="ARBA00034808"/>
    </source>
</evidence>
<dbReference type="PANTHER" id="PTHR11070:SF2">
    <property type="entry name" value="ATP-DEPENDENT DNA HELICASE SRS2"/>
    <property type="match status" value="1"/>
</dbReference>
<protein>
    <recommendedName>
        <fullName evidence="9">DNA 3'-5' helicase</fullName>
        <ecNumber evidence="9">5.6.2.4</ecNumber>
    </recommendedName>
</protein>
<dbReference type="AlphaFoldDB" id="A0A2K8N629"/>
<evidence type="ECO:0000313" key="14">
    <source>
        <dbReference type="Proteomes" id="UP000231932"/>
    </source>
</evidence>
<evidence type="ECO:0000256" key="5">
    <source>
        <dbReference type="ARBA" id="ARBA00022840"/>
    </source>
</evidence>
<dbReference type="InterPro" id="IPR000212">
    <property type="entry name" value="DNA_helicase_UvrD/REP"/>
</dbReference>
<dbReference type="PROSITE" id="PS51198">
    <property type="entry name" value="UVRD_HELICASE_ATP_BIND"/>
    <property type="match status" value="1"/>
</dbReference>
<dbReference type="GO" id="GO:0000725">
    <property type="term" value="P:recombinational repair"/>
    <property type="evidence" value="ECO:0007669"/>
    <property type="project" value="TreeGrafter"/>
</dbReference>
<keyword evidence="14" id="KW-1185">Reference proteome</keyword>
<proteinExistence type="inferred from homology"/>
<gene>
    <name evidence="13" type="ORF">CVV65_07470</name>
</gene>
<organism evidence="13 14">
    <name type="scientific">Kyrpidia spormannii</name>
    <dbReference type="NCBI Taxonomy" id="2055160"/>
    <lineage>
        <taxon>Bacteria</taxon>
        <taxon>Bacillati</taxon>
        <taxon>Bacillota</taxon>
        <taxon>Bacilli</taxon>
        <taxon>Bacillales</taxon>
        <taxon>Alicyclobacillaceae</taxon>
        <taxon>Kyrpidia</taxon>
    </lineage>
</organism>
<evidence type="ECO:0000313" key="13">
    <source>
        <dbReference type="EMBL" id="ATY84786.1"/>
    </source>
</evidence>
<dbReference type="Gene3D" id="3.40.50.300">
    <property type="entry name" value="P-loop containing nucleotide triphosphate hydrolases"/>
    <property type="match status" value="2"/>
</dbReference>
<comment type="similarity">
    <text evidence="1">Belongs to the helicase family. UvrD subfamily.</text>
</comment>
<dbReference type="Gene3D" id="1.10.10.160">
    <property type="match status" value="1"/>
</dbReference>
<feature type="binding site" evidence="11">
    <location>
        <begin position="47"/>
        <end position="54"/>
    </location>
    <ligand>
        <name>ATP</name>
        <dbReference type="ChEBI" id="CHEBI:30616"/>
    </ligand>
</feature>
<dbReference type="GO" id="GO:0016887">
    <property type="term" value="F:ATP hydrolysis activity"/>
    <property type="evidence" value="ECO:0007669"/>
    <property type="project" value="RHEA"/>
</dbReference>
<keyword evidence="7" id="KW-0413">Isomerase</keyword>
<evidence type="ECO:0000256" key="4">
    <source>
        <dbReference type="ARBA" id="ARBA00022806"/>
    </source>
</evidence>
<dbReference type="Pfam" id="PF13361">
    <property type="entry name" value="UvrD_C"/>
    <property type="match status" value="1"/>
</dbReference>
<keyword evidence="5 11" id="KW-0067">ATP-binding</keyword>
<evidence type="ECO:0000256" key="8">
    <source>
        <dbReference type="ARBA" id="ARBA00034617"/>
    </source>
</evidence>
<dbReference type="Pfam" id="PF00580">
    <property type="entry name" value="UvrD-helicase"/>
    <property type="match status" value="2"/>
</dbReference>
<dbReference type="InterPro" id="IPR014016">
    <property type="entry name" value="UvrD-like_ATP-bd"/>
</dbReference>
<sequence length="470" mass="53697">MAREVYPPRAVEGLERWHWRMAAAGWTLTEEQWKAVQSPHRRIAVYAGPGTGKTTVLAARVLFLIQVLGMRPADLLVTTFTREAAAELKERLRPWLPSRSLIEMEMGTLHSRMLRWWVRESGQVPRLLTPEEQRRLVEKAARRCGTSGEEAAAALAVAKSRRPGRDQVPTMLWEIYESELRRYGAWDFDDILIHVHELLFEQGRRPPWKAVLVDEAQDLNEVQSILVEGLARDGLLFMIGDDDQSIYRFRGAVPIYFQGHLSRPDTAVFYLSINHRSHQGLVEPCNRLIANNGDARGKSIRALRQGPGPEVRLFPDEWEQDRWLNRVLAQEAVQGTAAVLARTHQQLQRALGRGGGEHRYGVSWLTFHGSKGREFDHVYILDAVEGSAPHYPGAPGKKRDQELEASAVEEERRLFYVAMTRARERLVILVPARIEGKETRMSRFLAEAGLAEQKLPGSRWRGLRKILRRE</sequence>
<evidence type="ECO:0000256" key="6">
    <source>
        <dbReference type="ARBA" id="ARBA00023125"/>
    </source>
</evidence>
<evidence type="ECO:0000256" key="1">
    <source>
        <dbReference type="ARBA" id="ARBA00009922"/>
    </source>
</evidence>
<dbReference type="PANTHER" id="PTHR11070">
    <property type="entry name" value="UVRD / RECB / PCRA DNA HELICASE FAMILY MEMBER"/>
    <property type="match status" value="1"/>
</dbReference>
<dbReference type="CDD" id="cd18807">
    <property type="entry name" value="SF1_C_UvrD"/>
    <property type="match status" value="1"/>
</dbReference>
<keyword evidence="4 11" id="KW-0347">Helicase</keyword>
<dbReference type="EMBL" id="CP024955">
    <property type="protein sequence ID" value="ATY84786.1"/>
    <property type="molecule type" value="Genomic_DNA"/>
</dbReference>
<dbReference type="Proteomes" id="UP000231932">
    <property type="component" value="Chromosome"/>
</dbReference>
<keyword evidence="6" id="KW-0238">DNA-binding</keyword>
<evidence type="ECO:0000259" key="12">
    <source>
        <dbReference type="PROSITE" id="PS51198"/>
    </source>
</evidence>
<dbReference type="InterPro" id="IPR013986">
    <property type="entry name" value="DExx_box_DNA_helicase_dom_sf"/>
</dbReference>
<dbReference type="InterPro" id="IPR014017">
    <property type="entry name" value="DNA_helicase_UvrD-like_C"/>
</dbReference>
<feature type="domain" description="UvrD-like helicase ATP-binding" evidence="12">
    <location>
        <begin position="26"/>
        <end position="278"/>
    </location>
</feature>
<dbReference type="GO" id="GO:0003677">
    <property type="term" value="F:DNA binding"/>
    <property type="evidence" value="ECO:0007669"/>
    <property type="project" value="UniProtKB-KW"/>
</dbReference>